<protein>
    <submittedName>
        <fullName evidence="1">Uncharacterized protein</fullName>
    </submittedName>
</protein>
<keyword evidence="2" id="KW-1185">Reference proteome</keyword>
<dbReference type="Proteomes" id="UP001344251">
    <property type="component" value="Chromosome"/>
</dbReference>
<gene>
    <name evidence="1" type="ORF">OG863_34980</name>
</gene>
<dbReference type="RefSeq" id="WP_326622349.1">
    <property type="nucleotide sequence ID" value="NZ_CP109106.1"/>
</dbReference>
<reference evidence="1 2" key="1">
    <citation type="submission" date="2022-10" db="EMBL/GenBank/DDBJ databases">
        <title>The complete genomes of actinobacterial strains from the NBC collection.</title>
        <authorList>
            <person name="Joergensen T.S."/>
            <person name="Alvarez Arevalo M."/>
            <person name="Sterndorff E.B."/>
            <person name="Faurdal D."/>
            <person name="Vuksanovic O."/>
            <person name="Mourched A.-S."/>
            <person name="Charusanti P."/>
            <person name="Shaw S."/>
            <person name="Blin K."/>
            <person name="Weber T."/>
        </authorList>
    </citation>
    <scope>NUCLEOTIDE SEQUENCE [LARGE SCALE GENOMIC DNA]</scope>
    <source>
        <strain evidence="1 2">NBC 01774</strain>
    </source>
</reference>
<name>A0ABZ1FQV5_9ACTN</name>
<evidence type="ECO:0000313" key="1">
    <source>
        <dbReference type="EMBL" id="WSB72740.1"/>
    </source>
</evidence>
<dbReference type="EMBL" id="CP109106">
    <property type="protein sequence ID" value="WSB72740.1"/>
    <property type="molecule type" value="Genomic_DNA"/>
</dbReference>
<sequence length="184" mass="20965">MTSNDAAPKSRFLALHDYGMGGVWWWIHARSAREILETFAWIEVVTDPETVARQREDGELEEVDIDAPRMPPGLDGLRATRRAQRGRPGFGALADRDVVYLRRRWDDEDDEDPAVCLMEVSRDGRRLRQVEPAEDGAAVKSGPADWPFNPPVVDLFDPELVGLQIGRDEFEEQWARARRLDVGR</sequence>
<organism evidence="1 2">
    <name type="scientific">Streptomyces decoyicus</name>
    <dbReference type="NCBI Taxonomy" id="249567"/>
    <lineage>
        <taxon>Bacteria</taxon>
        <taxon>Bacillati</taxon>
        <taxon>Actinomycetota</taxon>
        <taxon>Actinomycetes</taxon>
        <taxon>Kitasatosporales</taxon>
        <taxon>Streptomycetaceae</taxon>
        <taxon>Streptomyces</taxon>
    </lineage>
</organism>
<proteinExistence type="predicted"/>
<accession>A0ABZ1FQV5</accession>
<evidence type="ECO:0000313" key="2">
    <source>
        <dbReference type="Proteomes" id="UP001344251"/>
    </source>
</evidence>